<protein>
    <submittedName>
        <fullName evidence="1">Uncharacterized protein</fullName>
    </submittedName>
</protein>
<evidence type="ECO:0000313" key="1">
    <source>
        <dbReference type="EMBL" id="KAJ0029818.1"/>
    </source>
</evidence>
<accession>A0ACC0Y702</accession>
<reference evidence="2" key="1">
    <citation type="journal article" date="2023" name="G3 (Bethesda)">
        <title>Genome assembly and association tests identify interacting loci associated with vigor, precocity, and sex in interspecific pistachio rootstocks.</title>
        <authorList>
            <person name="Palmer W."/>
            <person name="Jacygrad E."/>
            <person name="Sagayaradj S."/>
            <person name="Cavanaugh K."/>
            <person name="Han R."/>
            <person name="Bertier L."/>
            <person name="Beede B."/>
            <person name="Kafkas S."/>
            <person name="Golino D."/>
            <person name="Preece J."/>
            <person name="Michelmore R."/>
        </authorList>
    </citation>
    <scope>NUCLEOTIDE SEQUENCE [LARGE SCALE GENOMIC DNA]</scope>
</reference>
<evidence type="ECO:0000313" key="2">
    <source>
        <dbReference type="Proteomes" id="UP001163603"/>
    </source>
</evidence>
<comment type="caution">
    <text evidence="1">The sequence shown here is derived from an EMBL/GenBank/DDBJ whole genome shotgun (WGS) entry which is preliminary data.</text>
</comment>
<name>A0ACC0Y702_9ROSI</name>
<sequence>MAWVKWRSIESLQDHHSMGGICSRKRDQQVVEDGVQRGVSRLYLRSCSSKWLRASFPRPAMESKPGGVSCPSLMELCIDNICEDIDKYTSFSMLPRDISQQIFNELIFSHGLTDASVEAFRDCALEDVLLGEYPGVKDSWMDVIASQGSSLLSVDLCGSDVTDTGLGLLKDCTNIQALTFNYCDKISELGLKHISGDPFYFFLLHAASLL</sequence>
<keyword evidence="2" id="KW-1185">Reference proteome</keyword>
<dbReference type="EMBL" id="CM047743">
    <property type="protein sequence ID" value="KAJ0029818.1"/>
    <property type="molecule type" value="Genomic_DNA"/>
</dbReference>
<proteinExistence type="predicted"/>
<dbReference type="Proteomes" id="UP001163603">
    <property type="component" value="Chromosome 8"/>
</dbReference>
<gene>
    <name evidence="1" type="ORF">Pint_13845</name>
</gene>
<organism evidence="1 2">
    <name type="scientific">Pistacia integerrima</name>
    <dbReference type="NCBI Taxonomy" id="434235"/>
    <lineage>
        <taxon>Eukaryota</taxon>
        <taxon>Viridiplantae</taxon>
        <taxon>Streptophyta</taxon>
        <taxon>Embryophyta</taxon>
        <taxon>Tracheophyta</taxon>
        <taxon>Spermatophyta</taxon>
        <taxon>Magnoliopsida</taxon>
        <taxon>eudicotyledons</taxon>
        <taxon>Gunneridae</taxon>
        <taxon>Pentapetalae</taxon>
        <taxon>rosids</taxon>
        <taxon>malvids</taxon>
        <taxon>Sapindales</taxon>
        <taxon>Anacardiaceae</taxon>
        <taxon>Pistacia</taxon>
    </lineage>
</organism>